<evidence type="ECO:0000313" key="1">
    <source>
        <dbReference type="EMBL" id="TFK12834.1"/>
    </source>
</evidence>
<dbReference type="AlphaFoldDB" id="A0A4D9F559"/>
<evidence type="ECO:0000313" key="2">
    <source>
        <dbReference type="Proteomes" id="UP000297703"/>
    </source>
</evidence>
<organism evidence="1 2">
    <name type="scientific">Platysternon megacephalum</name>
    <name type="common">big-headed turtle</name>
    <dbReference type="NCBI Taxonomy" id="55544"/>
    <lineage>
        <taxon>Eukaryota</taxon>
        <taxon>Metazoa</taxon>
        <taxon>Chordata</taxon>
        <taxon>Craniata</taxon>
        <taxon>Vertebrata</taxon>
        <taxon>Euteleostomi</taxon>
        <taxon>Archelosauria</taxon>
        <taxon>Testudinata</taxon>
        <taxon>Testudines</taxon>
        <taxon>Cryptodira</taxon>
        <taxon>Durocryptodira</taxon>
        <taxon>Testudinoidea</taxon>
        <taxon>Platysternidae</taxon>
        <taxon>Platysternon</taxon>
    </lineage>
</organism>
<name>A0A4D9F559_9SAUR</name>
<reference evidence="1 2" key="2">
    <citation type="submission" date="2019-04" db="EMBL/GenBank/DDBJ databases">
        <title>The genome sequence of big-headed turtle.</title>
        <authorList>
            <person name="Gong S."/>
        </authorList>
    </citation>
    <scope>NUCLEOTIDE SEQUENCE [LARGE SCALE GENOMIC DNA]</scope>
    <source>
        <strain evidence="1">DO16091913</strain>
        <tissue evidence="1">Muscle</tissue>
    </source>
</reference>
<accession>A0A4D9F559</accession>
<gene>
    <name evidence="1" type="ORF">DR999_PMT03662</name>
</gene>
<sequence>MSVPQALLAPTRATRFRDAPQEVCSDRGILYLLPHSVSRLLHDPYRTNPTSAPAPPFSDVRDLCTGSSLPCSSPTIYSTPTGSLHATEVCNRNWGGGLPMRLFLNPLSPSPIEPPWLQGK</sequence>
<dbReference type="EMBL" id="QXTE01000018">
    <property type="protein sequence ID" value="TFK12834.1"/>
    <property type="molecule type" value="Genomic_DNA"/>
</dbReference>
<proteinExistence type="predicted"/>
<dbReference type="Proteomes" id="UP000297703">
    <property type="component" value="Unassembled WGS sequence"/>
</dbReference>
<keyword evidence="2" id="KW-1185">Reference proteome</keyword>
<reference evidence="1 2" key="1">
    <citation type="submission" date="2019-04" db="EMBL/GenBank/DDBJ databases">
        <title>Draft genome of the big-headed turtle Platysternon megacephalum.</title>
        <authorList>
            <person name="Gong S."/>
        </authorList>
    </citation>
    <scope>NUCLEOTIDE SEQUENCE [LARGE SCALE GENOMIC DNA]</scope>
    <source>
        <strain evidence="1">DO16091913</strain>
        <tissue evidence="1">Muscle</tissue>
    </source>
</reference>
<comment type="caution">
    <text evidence="1">The sequence shown here is derived from an EMBL/GenBank/DDBJ whole genome shotgun (WGS) entry which is preliminary data.</text>
</comment>
<protein>
    <submittedName>
        <fullName evidence="1">Uncharacterized protein</fullName>
    </submittedName>
</protein>